<dbReference type="AlphaFoldDB" id="X0RL28"/>
<proteinExistence type="predicted"/>
<accession>X0RL28</accession>
<reference evidence="2" key="1">
    <citation type="journal article" date="2014" name="Front. Microbiol.">
        <title>High frequency of phylogenetically diverse reductive dehalogenase-homologous genes in deep subseafloor sedimentary metagenomes.</title>
        <authorList>
            <person name="Kawai M."/>
            <person name="Futagami T."/>
            <person name="Toyoda A."/>
            <person name="Takaki Y."/>
            <person name="Nishi S."/>
            <person name="Hori S."/>
            <person name="Arai W."/>
            <person name="Tsubouchi T."/>
            <person name="Morono Y."/>
            <person name="Uchiyama I."/>
            <person name="Ito T."/>
            <person name="Fujiyama A."/>
            <person name="Inagaki F."/>
            <person name="Takami H."/>
        </authorList>
    </citation>
    <scope>NUCLEOTIDE SEQUENCE</scope>
    <source>
        <strain evidence="2">Expedition CK06-06</strain>
    </source>
</reference>
<evidence type="ECO:0000256" key="1">
    <source>
        <dbReference type="SAM" id="MobiDB-lite"/>
    </source>
</evidence>
<comment type="caution">
    <text evidence="2">The sequence shown here is derived from an EMBL/GenBank/DDBJ whole genome shotgun (WGS) entry which is preliminary data.</text>
</comment>
<evidence type="ECO:0008006" key="3">
    <source>
        <dbReference type="Google" id="ProtNLM"/>
    </source>
</evidence>
<evidence type="ECO:0000313" key="2">
    <source>
        <dbReference type="EMBL" id="GAF69478.1"/>
    </source>
</evidence>
<gene>
    <name evidence="2" type="ORF">S01H1_12644</name>
</gene>
<name>X0RL28_9ZZZZ</name>
<dbReference type="InterPro" id="IPR027417">
    <property type="entry name" value="P-loop_NTPase"/>
</dbReference>
<protein>
    <recommendedName>
        <fullName evidence="3">AAA+ ATPase domain-containing protein</fullName>
    </recommendedName>
</protein>
<sequence length="400" mass="44247">MELYNDGNQDDQSSFIGEDNVNAGRSPSPWSADEPEAKASSQIATADEETATGFFPGQPRTLADTGLSNAFLMDLALKTIHYTGLPSATHLTQRMALPSAIVQELLTLLADEHLCEVSSSSNMMAGSYRYRLTAGGVSRVRDALERSRYAGPAPVTIDQYIEVMEHQREERSQPSRQHIEDALSELVLAPEVTDSLARTLHSGRCALLYGPSGNGKTSVLETFARHLEGQVLVPYAIYAYGHIIRVFDSSIHIPVQERGKVGLPPVGSGESEENAKHDERWAVVRRPAVIVGGELGQESLELAYDPASRFYQAPSHLKAQGGMLAVDDFGRQRIRPEDLLNRWLTPLERGWYSLTFHTGEKISVPFDVHLLFATNLKVELLLDQPFLRRILYKVEIPNPG</sequence>
<feature type="non-terminal residue" evidence="2">
    <location>
        <position position="400"/>
    </location>
</feature>
<dbReference type="SUPFAM" id="SSF52540">
    <property type="entry name" value="P-loop containing nucleoside triphosphate hydrolases"/>
    <property type="match status" value="1"/>
</dbReference>
<dbReference type="Gene3D" id="3.40.50.300">
    <property type="entry name" value="P-loop containing nucleotide triphosphate hydrolases"/>
    <property type="match status" value="1"/>
</dbReference>
<organism evidence="2">
    <name type="scientific">marine sediment metagenome</name>
    <dbReference type="NCBI Taxonomy" id="412755"/>
    <lineage>
        <taxon>unclassified sequences</taxon>
        <taxon>metagenomes</taxon>
        <taxon>ecological metagenomes</taxon>
    </lineage>
</organism>
<feature type="region of interest" description="Disordered" evidence="1">
    <location>
        <begin position="1"/>
        <end position="44"/>
    </location>
</feature>
<feature type="compositionally biased region" description="Polar residues" evidence="1">
    <location>
        <begin position="1"/>
        <end position="15"/>
    </location>
</feature>
<dbReference type="EMBL" id="BARS01006501">
    <property type="protein sequence ID" value="GAF69478.1"/>
    <property type="molecule type" value="Genomic_DNA"/>
</dbReference>